<dbReference type="GO" id="GO:0006508">
    <property type="term" value="P:proteolysis"/>
    <property type="evidence" value="ECO:0007669"/>
    <property type="project" value="UniProtKB-KW"/>
</dbReference>
<dbReference type="RefSeq" id="WP_379833891.1">
    <property type="nucleotide sequence ID" value="NZ_JBHRYQ010000001.1"/>
</dbReference>
<comment type="caution">
    <text evidence="3">The sequence shown here is derived from an EMBL/GenBank/DDBJ whole genome shotgun (WGS) entry which is preliminary data.</text>
</comment>
<dbReference type="Pfam" id="PF17820">
    <property type="entry name" value="PDZ_6"/>
    <property type="match status" value="1"/>
</dbReference>
<feature type="domain" description="PDZ" evidence="2">
    <location>
        <begin position="336"/>
        <end position="410"/>
    </location>
</feature>
<feature type="signal peptide" evidence="1">
    <location>
        <begin position="1"/>
        <end position="24"/>
    </location>
</feature>
<dbReference type="InterPro" id="IPR001478">
    <property type="entry name" value="PDZ"/>
</dbReference>
<dbReference type="InterPro" id="IPR021109">
    <property type="entry name" value="Peptidase_aspartic_dom_sf"/>
</dbReference>
<organism evidence="3 4">
    <name type="scientific">Lacihabitans lacunae</name>
    <dbReference type="NCBI Taxonomy" id="1028214"/>
    <lineage>
        <taxon>Bacteria</taxon>
        <taxon>Pseudomonadati</taxon>
        <taxon>Bacteroidota</taxon>
        <taxon>Cytophagia</taxon>
        <taxon>Cytophagales</taxon>
        <taxon>Leadbetterellaceae</taxon>
        <taxon>Lacihabitans</taxon>
    </lineage>
</organism>
<keyword evidence="3" id="KW-0378">Hydrolase</keyword>
<evidence type="ECO:0000256" key="1">
    <source>
        <dbReference type="SAM" id="SignalP"/>
    </source>
</evidence>
<dbReference type="SUPFAM" id="SSF50156">
    <property type="entry name" value="PDZ domain-like"/>
    <property type="match status" value="1"/>
</dbReference>
<dbReference type="InterPro" id="IPR036034">
    <property type="entry name" value="PDZ_sf"/>
</dbReference>
<name>A0ABV7YSL1_9BACT</name>
<sequence>MRIKQLLVFMSFQLLLWNTTTAFAQKLPEKFGFHFKGRFQKTSKIPFEVYSNLIVIKLKINGSDSLNFILDTGVSSIIITDPTLAKTLNLDFVRTVKITGAGEKNGINANVSINHEVDLGFVRAYHQNLVVLDEDILKLSEYMGIPIHGIFGHDLFSRFVIKVDFAKRILTLKEPTKYKYRKSQGERYPIVVTQSKPYMDDVAFAQDSNPFKPLRLVIDTGAGHALLLNSQENTNIQLPDKVIRANLGRGLNGNINGNIGRISKIKIGKYEFNEVLASFPDSLSFSIKFDTTESLVRQGSIGGEFLRRFVITFNYRDSYIVLKPIKSKYRETFEHDMSGMEIRAAGQYFDEFQVTFVSPGSQADKAGVIVGDQIVFFNNKHFKEININDIYRKLSSKEGSEVELFVRRNNELKFIYFKLKRVI</sequence>
<proteinExistence type="predicted"/>
<dbReference type="EMBL" id="JBHRYQ010000001">
    <property type="protein sequence ID" value="MFC3809183.1"/>
    <property type="molecule type" value="Genomic_DNA"/>
</dbReference>
<dbReference type="InterPro" id="IPR041489">
    <property type="entry name" value="PDZ_6"/>
</dbReference>
<evidence type="ECO:0000259" key="2">
    <source>
        <dbReference type="SMART" id="SM00228"/>
    </source>
</evidence>
<protein>
    <submittedName>
        <fullName evidence="3">Aspartyl protease family protein</fullName>
    </submittedName>
</protein>
<dbReference type="GO" id="GO:0008233">
    <property type="term" value="F:peptidase activity"/>
    <property type="evidence" value="ECO:0007669"/>
    <property type="project" value="UniProtKB-KW"/>
</dbReference>
<evidence type="ECO:0000313" key="3">
    <source>
        <dbReference type="EMBL" id="MFC3809183.1"/>
    </source>
</evidence>
<keyword evidence="4" id="KW-1185">Reference proteome</keyword>
<dbReference type="Gene3D" id="2.30.42.10">
    <property type="match status" value="1"/>
</dbReference>
<dbReference type="SMART" id="SM00228">
    <property type="entry name" value="PDZ"/>
    <property type="match status" value="1"/>
</dbReference>
<gene>
    <name evidence="3" type="ORF">ACFOOI_00835</name>
</gene>
<accession>A0ABV7YSL1</accession>
<dbReference type="Pfam" id="PF13650">
    <property type="entry name" value="Asp_protease_2"/>
    <property type="match status" value="2"/>
</dbReference>
<feature type="chain" id="PRO_5047263814" evidence="1">
    <location>
        <begin position="25"/>
        <end position="423"/>
    </location>
</feature>
<keyword evidence="3" id="KW-0645">Protease</keyword>
<evidence type="ECO:0000313" key="4">
    <source>
        <dbReference type="Proteomes" id="UP001595616"/>
    </source>
</evidence>
<reference evidence="4" key="1">
    <citation type="journal article" date="2019" name="Int. J. Syst. Evol. Microbiol.">
        <title>The Global Catalogue of Microorganisms (GCM) 10K type strain sequencing project: providing services to taxonomists for standard genome sequencing and annotation.</title>
        <authorList>
            <consortium name="The Broad Institute Genomics Platform"/>
            <consortium name="The Broad Institute Genome Sequencing Center for Infectious Disease"/>
            <person name="Wu L."/>
            <person name="Ma J."/>
        </authorList>
    </citation>
    <scope>NUCLEOTIDE SEQUENCE [LARGE SCALE GENOMIC DNA]</scope>
    <source>
        <strain evidence="4">CECT 7956</strain>
    </source>
</reference>
<keyword evidence="1" id="KW-0732">Signal</keyword>
<dbReference type="Gene3D" id="2.40.70.10">
    <property type="entry name" value="Acid Proteases"/>
    <property type="match status" value="2"/>
</dbReference>
<dbReference type="Proteomes" id="UP001595616">
    <property type="component" value="Unassembled WGS sequence"/>
</dbReference>